<proteinExistence type="predicted"/>
<evidence type="ECO:0000313" key="2">
    <source>
        <dbReference type="Proteomes" id="UP000199126"/>
    </source>
</evidence>
<dbReference type="EMBL" id="FODV01000016">
    <property type="protein sequence ID" value="SEP13615.1"/>
    <property type="molecule type" value="Genomic_DNA"/>
</dbReference>
<accession>A0A1H8VDW9</accession>
<name>A0A1H8VDW9_9EURY</name>
<reference evidence="2" key="1">
    <citation type="submission" date="2016-10" db="EMBL/GenBank/DDBJ databases">
        <authorList>
            <person name="Varghese N."/>
            <person name="Submissions S."/>
        </authorList>
    </citation>
    <scope>NUCLEOTIDE SEQUENCE [LARGE SCALE GENOMIC DNA]</scope>
    <source>
        <strain evidence="2">CGMCC 1.10121</strain>
    </source>
</reference>
<dbReference type="AlphaFoldDB" id="A0A1H8VDW9"/>
<gene>
    <name evidence="1" type="ORF">SAMN04487948_1168</name>
</gene>
<dbReference type="RefSeq" id="WP_211609231.1">
    <property type="nucleotide sequence ID" value="NZ_FODV01000016.1"/>
</dbReference>
<dbReference type="Proteomes" id="UP000199126">
    <property type="component" value="Unassembled WGS sequence"/>
</dbReference>
<organism evidence="1 2">
    <name type="scientific">Halogranum amylolyticum</name>
    <dbReference type="NCBI Taxonomy" id="660520"/>
    <lineage>
        <taxon>Archaea</taxon>
        <taxon>Methanobacteriati</taxon>
        <taxon>Methanobacteriota</taxon>
        <taxon>Stenosarchaea group</taxon>
        <taxon>Halobacteria</taxon>
        <taxon>Halobacteriales</taxon>
        <taxon>Haloferacaceae</taxon>
    </lineage>
</organism>
<keyword evidence="2" id="KW-1185">Reference proteome</keyword>
<dbReference type="OrthoDB" id="225944at2157"/>
<protein>
    <submittedName>
        <fullName evidence="1">Uncharacterized protein</fullName>
    </submittedName>
</protein>
<sequence length="47" mass="5463">MLYNFWRLVDLLVKLAIEGENATYAPRVDANQFLTVAKKYYSLDPPD</sequence>
<evidence type="ECO:0000313" key="1">
    <source>
        <dbReference type="EMBL" id="SEP13615.1"/>
    </source>
</evidence>